<dbReference type="AlphaFoldDB" id="A0A1I5KWK6"/>
<proteinExistence type="predicted"/>
<feature type="transmembrane region" description="Helical" evidence="1">
    <location>
        <begin position="74"/>
        <end position="97"/>
    </location>
</feature>
<dbReference type="Pfam" id="PF19942">
    <property type="entry name" value="DUF6404"/>
    <property type="match status" value="1"/>
</dbReference>
<evidence type="ECO:0008006" key="4">
    <source>
        <dbReference type="Google" id="ProtNLM"/>
    </source>
</evidence>
<evidence type="ECO:0000313" key="2">
    <source>
        <dbReference type="EMBL" id="SFO89282.1"/>
    </source>
</evidence>
<sequence length="117" mass="13493">MKFEQQLDHAHQVLLEKGFLPSSISPIIYRLARRVGIKVPPPQFCAFAVNVLFGIVWFGTIWGVIMWFMQWRSLGVSVFYAFNASLFTGVVFGLLMASWYKFSAKRKGVPSWKEVMR</sequence>
<dbReference type="OrthoDB" id="7870117at2"/>
<dbReference type="GeneID" id="35872720"/>
<gene>
    <name evidence="2" type="ORF">SAMN03084138_00777</name>
</gene>
<dbReference type="EMBL" id="FOWR01000004">
    <property type="protein sequence ID" value="SFO89282.1"/>
    <property type="molecule type" value="Genomic_DNA"/>
</dbReference>
<feature type="transmembrane region" description="Helical" evidence="1">
    <location>
        <begin position="44"/>
        <end position="68"/>
    </location>
</feature>
<evidence type="ECO:0000313" key="3">
    <source>
        <dbReference type="Proteomes" id="UP000182692"/>
    </source>
</evidence>
<protein>
    <recommendedName>
        <fullName evidence="4">Membrane protein DedA, SNARE-associated domain</fullName>
    </recommendedName>
</protein>
<reference evidence="2 3" key="1">
    <citation type="submission" date="2016-10" db="EMBL/GenBank/DDBJ databases">
        <authorList>
            <person name="de Groot N.N."/>
        </authorList>
    </citation>
    <scope>NUCLEOTIDE SEQUENCE [LARGE SCALE GENOMIC DNA]</scope>
    <source>
        <strain evidence="2 3">DSM 15893</strain>
    </source>
</reference>
<keyword evidence="1" id="KW-1133">Transmembrane helix</keyword>
<dbReference type="RefSeq" id="WP_074925374.1">
    <property type="nucleotide sequence ID" value="NZ_FOWR01000004.1"/>
</dbReference>
<accession>A0A1I5KWK6</accession>
<organism evidence="2 3">
    <name type="scientific">Enterovibrio norvegicus DSM 15893</name>
    <dbReference type="NCBI Taxonomy" id="1121869"/>
    <lineage>
        <taxon>Bacteria</taxon>
        <taxon>Pseudomonadati</taxon>
        <taxon>Pseudomonadota</taxon>
        <taxon>Gammaproteobacteria</taxon>
        <taxon>Vibrionales</taxon>
        <taxon>Vibrionaceae</taxon>
        <taxon>Enterovibrio</taxon>
    </lineage>
</organism>
<keyword evidence="1" id="KW-0812">Transmembrane</keyword>
<dbReference type="InterPro" id="IPR045644">
    <property type="entry name" value="DUF6404"/>
</dbReference>
<evidence type="ECO:0000256" key="1">
    <source>
        <dbReference type="SAM" id="Phobius"/>
    </source>
</evidence>
<dbReference type="Proteomes" id="UP000182692">
    <property type="component" value="Unassembled WGS sequence"/>
</dbReference>
<keyword evidence="1" id="KW-0472">Membrane</keyword>
<name>A0A1I5KWK6_9GAMM</name>